<evidence type="ECO:0000313" key="4">
    <source>
        <dbReference type="Proteomes" id="UP000034071"/>
    </source>
</evidence>
<dbReference type="SFLD" id="SFLDS00019">
    <property type="entry name" value="Glutathione_Transferase_(cytos"/>
    <property type="match status" value="1"/>
</dbReference>
<dbReference type="PANTHER" id="PTHR44051:SF22">
    <property type="entry name" value="DISULFIDE-BOND OXIDOREDUCTASE YGHU"/>
    <property type="match status" value="1"/>
</dbReference>
<dbReference type="PROSITE" id="PS50404">
    <property type="entry name" value="GST_NTER"/>
    <property type="match status" value="1"/>
</dbReference>
<accession>A0A0F6RDH1</accession>
<name>A0A0F6RDH1_9GAMM</name>
<dbReference type="Pfam" id="PF13410">
    <property type="entry name" value="GST_C_2"/>
    <property type="match status" value="1"/>
</dbReference>
<feature type="domain" description="GST N-terminal" evidence="1">
    <location>
        <begin position="85"/>
        <end position="175"/>
    </location>
</feature>
<dbReference type="InterPro" id="IPR004045">
    <property type="entry name" value="Glutathione_S-Trfase_N"/>
</dbReference>
<dbReference type="InterPro" id="IPR040079">
    <property type="entry name" value="Glutathione_S-Trfase"/>
</dbReference>
<dbReference type="STRING" id="914150.TQ33_1975"/>
<dbReference type="InterPro" id="IPR010987">
    <property type="entry name" value="Glutathione-S-Trfase_C-like"/>
</dbReference>
<dbReference type="Proteomes" id="UP000034071">
    <property type="component" value="Chromosome"/>
</dbReference>
<dbReference type="InterPro" id="IPR036249">
    <property type="entry name" value="Thioredoxin-like_sf"/>
</dbReference>
<dbReference type="AlphaFoldDB" id="A0A0F6RDH1"/>
<dbReference type="KEGG" id="kge:TQ33_1975"/>
<dbReference type="SUPFAM" id="SSF52833">
    <property type="entry name" value="Thioredoxin-like"/>
    <property type="match status" value="1"/>
</dbReference>
<dbReference type="GO" id="GO:0016740">
    <property type="term" value="F:transferase activity"/>
    <property type="evidence" value="ECO:0007669"/>
    <property type="project" value="UniProtKB-KW"/>
</dbReference>
<dbReference type="SFLD" id="SFLDG00358">
    <property type="entry name" value="Main_(cytGST)"/>
    <property type="match status" value="1"/>
</dbReference>
<reference evidence="3 4" key="1">
    <citation type="submission" date="2015-02" db="EMBL/GenBank/DDBJ databases">
        <title>Complete genome sequence of Kangiella geojedonensis strain YCS-5T.</title>
        <authorList>
            <person name="Kim K.M."/>
        </authorList>
    </citation>
    <scope>NUCLEOTIDE SEQUENCE [LARGE SCALE GENOMIC DNA]</scope>
    <source>
        <strain evidence="3 4">YCS-5</strain>
    </source>
</reference>
<dbReference type="CDD" id="cd03048">
    <property type="entry name" value="GST_N_Ure2p_like"/>
    <property type="match status" value="1"/>
</dbReference>
<dbReference type="CDD" id="cd10292">
    <property type="entry name" value="GST_C_YghU_like"/>
    <property type="match status" value="1"/>
</dbReference>
<dbReference type="HOGENOM" id="CLU_011226_14_4_6"/>
<dbReference type="PROSITE" id="PS50405">
    <property type="entry name" value="GST_CTER"/>
    <property type="match status" value="1"/>
</dbReference>
<dbReference type="SFLD" id="SFLDG01151">
    <property type="entry name" value="Main.2:_Nu-like"/>
    <property type="match status" value="1"/>
</dbReference>
<dbReference type="Gene3D" id="1.20.1050.10">
    <property type="match status" value="1"/>
</dbReference>
<dbReference type="PATRIC" id="fig|914150.5.peg.2003"/>
<evidence type="ECO:0000259" key="1">
    <source>
        <dbReference type="PROSITE" id="PS50404"/>
    </source>
</evidence>
<dbReference type="SUPFAM" id="SSF47616">
    <property type="entry name" value="GST C-terminal domain-like"/>
    <property type="match status" value="1"/>
</dbReference>
<sequence>MQTAHSSYSHRSIDTLGVLALQWFYQFFNLGIIMSNDSNHTDNGYTPPKVWTWNPGNGGEWASINRPTAGARHEQKLPKGEHPFQLYSLATPNGQKVTIMLEELLALGHNQAEYDAHLIKIGDGDQFGSDFVDINPNSKIPAILDYSDGLAEKPQRIFESGAILLYLSEKFDALLPKEHSTRTEAMSWLFWQMGSAPYIGGGFGHFYSYAPYPMEYPIDRFTMEAKRQLDVLDKHLANNEYMAGKEYSIADIAIWPWYGNLVLGNAYDAVEFLEAASYKNLLRWAKQIESREAVQRGRVVNRTWGEDHEQLHERHSAADIDQKLKDN</sequence>
<dbReference type="Pfam" id="PF13409">
    <property type="entry name" value="GST_N_2"/>
    <property type="match status" value="1"/>
</dbReference>
<gene>
    <name evidence="3" type="ORF">TQ33_1975</name>
</gene>
<protein>
    <submittedName>
        <fullName evidence="3">Glutathione S-transferase</fullName>
    </submittedName>
</protein>
<dbReference type="NCBIfam" id="NF008731">
    <property type="entry name" value="PRK11752.1"/>
    <property type="match status" value="1"/>
</dbReference>
<feature type="domain" description="GST C-terminal" evidence="2">
    <location>
        <begin position="181"/>
        <end position="320"/>
    </location>
</feature>
<dbReference type="InterPro" id="IPR036282">
    <property type="entry name" value="Glutathione-S-Trfase_C_sf"/>
</dbReference>
<keyword evidence="4" id="KW-1185">Reference proteome</keyword>
<dbReference type="Gene3D" id="3.40.30.10">
    <property type="entry name" value="Glutaredoxin"/>
    <property type="match status" value="1"/>
</dbReference>
<proteinExistence type="predicted"/>
<dbReference type="EMBL" id="CP010975">
    <property type="protein sequence ID" value="AKE52906.1"/>
    <property type="molecule type" value="Genomic_DNA"/>
</dbReference>
<organism evidence="3 4">
    <name type="scientific">Kangiella geojedonensis</name>
    <dbReference type="NCBI Taxonomy" id="914150"/>
    <lineage>
        <taxon>Bacteria</taxon>
        <taxon>Pseudomonadati</taxon>
        <taxon>Pseudomonadota</taxon>
        <taxon>Gammaproteobacteria</taxon>
        <taxon>Kangiellales</taxon>
        <taxon>Kangiellaceae</taxon>
        <taxon>Kangiella</taxon>
    </lineage>
</organism>
<evidence type="ECO:0000259" key="2">
    <source>
        <dbReference type="PROSITE" id="PS50405"/>
    </source>
</evidence>
<dbReference type="PANTHER" id="PTHR44051">
    <property type="entry name" value="GLUTATHIONE S-TRANSFERASE-RELATED"/>
    <property type="match status" value="1"/>
</dbReference>
<keyword evidence="3" id="KW-0808">Transferase</keyword>
<evidence type="ECO:0000313" key="3">
    <source>
        <dbReference type="EMBL" id="AKE52906.1"/>
    </source>
</evidence>